<keyword evidence="2" id="KW-1185">Reference proteome</keyword>
<evidence type="ECO:0000313" key="2">
    <source>
        <dbReference type="Proteomes" id="UP000057737"/>
    </source>
</evidence>
<dbReference type="RefSeq" id="WP_066513833.1">
    <property type="nucleotide sequence ID" value="NZ_LNCU01000114.1"/>
</dbReference>
<proteinExistence type="predicted"/>
<organism evidence="1 2">
    <name type="scientific">Bradyrhizobium macuxiense</name>
    <dbReference type="NCBI Taxonomy" id="1755647"/>
    <lineage>
        <taxon>Bacteria</taxon>
        <taxon>Pseudomonadati</taxon>
        <taxon>Pseudomonadota</taxon>
        <taxon>Alphaproteobacteria</taxon>
        <taxon>Hyphomicrobiales</taxon>
        <taxon>Nitrobacteraceae</taxon>
        <taxon>Bradyrhizobium</taxon>
    </lineage>
</organism>
<dbReference type="EMBL" id="LNCU01000114">
    <property type="protein sequence ID" value="KWV47208.1"/>
    <property type="molecule type" value="Genomic_DNA"/>
</dbReference>
<name>A0A109JE36_9BRAD</name>
<sequence>MKNFPDAAFSPEVIELMTQALKSSVATLPDPVSTSHITLIAESILRTAHDGEREVDALQRVALLELALASGD</sequence>
<reference evidence="1 2" key="1">
    <citation type="submission" date="2015-11" db="EMBL/GenBank/DDBJ databases">
        <title>Draft Genome Sequence of the Strain BR 10303 (Bradyrhizobium sp.) isolated from nodules of Centrolobium paraense.</title>
        <authorList>
            <person name="Zelli J.E."/>
            <person name="Simoes-Araujo J.L."/>
            <person name="Barauna A.C."/>
            <person name="Silva K."/>
        </authorList>
    </citation>
    <scope>NUCLEOTIDE SEQUENCE [LARGE SCALE GENOMIC DNA]</scope>
    <source>
        <strain evidence="1 2">BR 10303</strain>
    </source>
</reference>
<comment type="caution">
    <text evidence="1">The sequence shown here is derived from an EMBL/GenBank/DDBJ whole genome shotgun (WGS) entry which is preliminary data.</text>
</comment>
<evidence type="ECO:0000313" key="1">
    <source>
        <dbReference type="EMBL" id="KWV47208.1"/>
    </source>
</evidence>
<dbReference type="OrthoDB" id="8243347at2"/>
<protein>
    <submittedName>
        <fullName evidence="1">Uncharacterized protein</fullName>
    </submittedName>
</protein>
<accession>A0A109JE36</accession>
<dbReference type="AlphaFoldDB" id="A0A109JE36"/>
<dbReference type="Proteomes" id="UP000057737">
    <property type="component" value="Unassembled WGS sequence"/>
</dbReference>
<gene>
    <name evidence="1" type="ORF">AS156_20335</name>
</gene>